<dbReference type="Proteomes" id="UP000027222">
    <property type="component" value="Unassembled WGS sequence"/>
</dbReference>
<accession>A0A067TQ81</accession>
<dbReference type="EMBL" id="KL142370">
    <property type="protein sequence ID" value="KDR82064.1"/>
    <property type="molecule type" value="Genomic_DNA"/>
</dbReference>
<keyword evidence="2" id="KW-1185">Reference proteome</keyword>
<sequence>MDQPGTTSCVFPPNAILVHPITPATPLVIQKTECTRYEAPFAYSHASNSAPSAIGHLLSFGDGLLNEVRHLISHTIEMILRKVRNVRVRILAACSRR</sequence>
<evidence type="ECO:0000313" key="1">
    <source>
        <dbReference type="EMBL" id="KDR82064.1"/>
    </source>
</evidence>
<dbReference type="HOGENOM" id="CLU_2346838_0_0_1"/>
<gene>
    <name evidence="1" type="ORF">GALMADRAFT_221951</name>
</gene>
<name>A0A067TQ81_GALM3</name>
<organism evidence="1 2">
    <name type="scientific">Galerina marginata (strain CBS 339.88)</name>
    <dbReference type="NCBI Taxonomy" id="685588"/>
    <lineage>
        <taxon>Eukaryota</taxon>
        <taxon>Fungi</taxon>
        <taxon>Dikarya</taxon>
        <taxon>Basidiomycota</taxon>
        <taxon>Agaricomycotina</taxon>
        <taxon>Agaricomycetes</taxon>
        <taxon>Agaricomycetidae</taxon>
        <taxon>Agaricales</taxon>
        <taxon>Agaricineae</taxon>
        <taxon>Strophariaceae</taxon>
        <taxon>Galerina</taxon>
    </lineage>
</organism>
<proteinExistence type="predicted"/>
<evidence type="ECO:0000313" key="2">
    <source>
        <dbReference type="Proteomes" id="UP000027222"/>
    </source>
</evidence>
<protein>
    <submittedName>
        <fullName evidence="1">Uncharacterized protein</fullName>
    </submittedName>
</protein>
<dbReference type="AlphaFoldDB" id="A0A067TQ81"/>
<reference evidence="2" key="1">
    <citation type="journal article" date="2014" name="Proc. Natl. Acad. Sci. U.S.A.">
        <title>Extensive sampling of basidiomycete genomes demonstrates inadequacy of the white-rot/brown-rot paradigm for wood decay fungi.</title>
        <authorList>
            <person name="Riley R."/>
            <person name="Salamov A.A."/>
            <person name="Brown D.W."/>
            <person name="Nagy L.G."/>
            <person name="Floudas D."/>
            <person name="Held B.W."/>
            <person name="Levasseur A."/>
            <person name="Lombard V."/>
            <person name="Morin E."/>
            <person name="Otillar R."/>
            <person name="Lindquist E.A."/>
            <person name="Sun H."/>
            <person name="LaButti K.M."/>
            <person name="Schmutz J."/>
            <person name="Jabbour D."/>
            <person name="Luo H."/>
            <person name="Baker S.E."/>
            <person name="Pisabarro A.G."/>
            <person name="Walton J.D."/>
            <person name="Blanchette R.A."/>
            <person name="Henrissat B."/>
            <person name="Martin F."/>
            <person name="Cullen D."/>
            <person name="Hibbett D.S."/>
            <person name="Grigoriev I.V."/>
        </authorList>
    </citation>
    <scope>NUCLEOTIDE SEQUENCE [LARGE SCALE GENOMIC DNA]</scope>
    <source>
        <strain evidence="2">CBS 339.88</strain>
    </source>
</reference>